<dbReference type="EMBL" id="VNHO01000002">
    <property type="protein sequence ID" value="TYP58831.1"/>
    <property type="molecule type" value="Genomic_DNA"/>
</dbReference>
<organism evidence="2 3">
    <name type="scientific">Thermosediminibacter litoriperuensis</name>
    <dbReference type="NCBI Taxonomy" id="291989"/>
    <lineage>
        <taxon>Bacteria</taxon>
        <taxon>Bacillati</taxon>
        <taxon>Bacillota</taxon>
        <taxon>Clostridia</taxon>
        <taxon>Thermosediminibacterales</taxon>
        <taxon>Thermosediminibacteraceae</taxon>
        <taxon>Thermosediminibacter</taxon>
    </lineage>
</organism>
<dbReference type="SUPFAM" id="SSF46785">
    <property type="entry name" value="Winged helix' DNA-binding domain"/>
    <property type="match status" value="1"/>
</dbReference>
<dbReference type="OrthoDB" id="9808017at2"/>
<evidence type="ECO:0000313" key="3">
    <source>
        <dbReference type="Proteomes" id="UP000322294"/>
    </source>
</evidence>
<dbReference type="PANTHER" id="PTHR33169:SF14">
    <property type="entry name" value="TRANSCRIPTIONAL REGULATOR RV3488"/>
    <property type="match status" value="1"/>
</dbReference>
<sequence length="133" mass="15369">MCGCHDRSHHRGGEPGCPGFKMEKFMQPCMLLLLYEKPAHGYELMEKLAEFGFGGYLDPGAVYRNLRKMEEEGWVRSDWETGESGPARRLYTITPEGEEAIHAWTVHIINQMGRLKVFIEKYEGLFRKKEDGK</sequence>
<dbReference type="Gene3D" id="1.10.10.10">
    <property type="entry name" value="Winged helix-like DNA-binding domain superfamily/Winged helix DNA-binding domain"/>
    <property type="match status" value="1"/>
</dbReference>
<dbReference type="RefSeq" id="WP_148865934.1">
    <property type="nucleotide sequence ID" value="NZ_VNHO01000002.1"/>
</dbReference>
<feature type="domain" description="Transcription regulator PadR N-terminal" evidence="1">
    <location>
        <begin position="30"/>
        <end position="102"/>
    </location>
</feature>
<dbReference type="AlphaFoldDB" id="A0A5S5AZE7"/>
<reference evidence="2 3" key="1">
    <citation type="submission" date="2019-07" db="EMBL/GenBank/DDBJ databases">
        <title>Genomic Encyclopedia of Type Strains, Phase I: the one thousand microbial genomes (KMG-I) project.</title>
        <authorList>
            <person name="Kyrpides N."/>
        </authorList>
    </citation>
    <scope>NUCLEOTIDE SEQUENCE [LARGE SCALE GENOMIC DNA]</scope>
    <source>
        <strain evidence="2 3">DSM 16647</strain>
    </source>
</reference>
<comment type="caution">
    <text evidence="2">The sequence shown here is derived from an EMBL/GenBank/DDBJ whole genome shotgun (WGS) entry which is preliminary data.</text>
</comment>
<dbReference type="InterPro" id="IPR011991">
    <property type="entry name" value="ArsR-like_HTH"/>
</dbReference>
<dbReference type="CDD" id="cd00090">
    <property type="entry name" value="HTH_ARSR"/>
    <property type="match status" value="1"/>
</dbReference>
<dbReference type="Pfam" id="PF03551">
    <property type="entry name" value="PadR"/>
    <property type="match status" value="1"/>
</dbReference>
<accession>A0A5S5AZE7</accession>
<dbReference type="InterPro" id="IPR052509">
    <property type="entry name" value="Metal_resp_DNA-bind_regulator"/>
</dbReference>
<dbReference type="PANTHER" id="PTHR33169">
    <property type="entry name" value="PADR-FAMILY TRANSCRIPTIONAL REGULATOR"/>
    <property type="match status" value="1"/>
</dbReference>
<dbReference type="InterPro" id="IPR036390">
    <property type="entry name" value="WH_DNA-bd_sf"/>
</dbReference>
<keyword evidence="3" id="KW-1185">Reference proteome</keyword>
<evidence type="ECO:0000313" key="2">
    <source>
        <dbReference type="EMBL" id="TYP58831.1"/>
    </source>
</evidence>
<evidence type="ECO:0000259" key="1">
    <source>
        <dbReference type="Pfam" id="PF03551"/>
    </source>
</evidence>
<dbReference type="InterPro" id="IPR036388">
    <property type="entry name" value="WH-like_DNA-bd_sf"/>
</dbReference>
<gene>
    <name evidence="2" type="ORF">LZ11_00287</name>
</gene>
<dbReference type="Proteomes" id="UP000322294">
    <property type="component" value="Unassembled WGS sequence"/>
</dbReference>
<name>A0A5S5AZE7_9FIRM</name>
<proteinExistence type="predicted"/>
<protein>
    <submittedName>
        <fullName evidence="2">Transcriptional regulator, PadR family</fullName>
    </submittedName>
</protein>
<dbReference type="InterPro" id="IPR005149">
    <property type="entry name" value="Tscrpt_reg_PadR_N"/>
</dbReference>